<evidence type="ECO:0000313" key="1">
    <source>
        <dbReference type="EMBL" id="CAG8838693.1"/>
    </source>
</evidence>
<dbReference type="EMBL" id="CAJVQC010121356">
    <property type="protein sequence ID" value="CAG8838693.1"/>
    <property type="molecule type" value="Genomic_DNA"/>
</dbReference>
<proteinExistence type="predicted"/>
<keyword evidence="2" id="KW-1185">Reference proteome</keyword>
<gene>
    <name evidence="1" type="ORF">RPERSI_LOCUS30767</name>
</gene>
<reference evidence="1" key="1">
    <citation type="submission" date="2021-06" db="EMBL/GenBank/DDBJ databases">
        <authorList>
            <person name="Kallberg Y."/>
            <person name="Tangrot J."/>
            <person name="Rosling A."/>
        </authorList>
    </citation>
    <scope>NUCLEOTIDE SEQUENCE</scope>
    <source>
        <strain evidence="1">MA461A</strain>
    </source>
</reference>
<comment type="caution">
    <text evidence="1">The sequence shown here is derived from an EMBL/GenBank/DDBJ whole genome shotgun (WGS) entry which is preliminary data.</text>
</comment>
<feature type="non-terminal residue" evidence="1">
    <location>
        <position position="187"/>
    </location>
</feature>
<sequence length="187" mass="21101">TCIPIKNLNVKPTASLAFTWDDLKPNQLNNWNPELLVYGYTVLNMSTYFDNIPNYNDGIVPDSALSFVNNKLFEVLYTNQTSGKPRSKDISWLVSYNNKFQDAISCILSRYQAGVVFTQTTGFTFSKKLIEVSDSGEMLGDPLYTIILVTAYSEDKNSLQTTLDSLVKTDYSDDHKLFFIVADGMIK</sequence>
<accession>A0ACA9SFY5</accession>
<name>A0ACA9SFY5_9GLOM</name>
<evidence type="ECO:0000313" key="2">
    <source>
        <dbReference type="Proteomes" id="UP000789920"/>
    </source>
</evidence>
<organism evidence="1 2">
    <name type="scientific">Racocetra persica</name>
    <dbReference type="NCBI Taxonomy" id="160502"/>
    <lineage>
        <taxon>Eukaryota</taxon>
        <taxon>Fungi</taxon>
        <taxon>Fungi incertae sedis</taxon>
        <taxon>Mucoromycota</taxon>
        <taxon>Glomeromycotina</taxon>
        <taxon>Glomeromycetes</taxon>
        <taxon>Diversisporales</taxon>
        <taxon>Gigasporaceae</taxon>
        <taxon>Racocetra</taxon>
    </lineage>
</organism>
<dbReference type="Proteomes" id="UP000789920">
    <property type="component" value="Unassembled WGS sequence"/>
</dbReference>
<feature type="non-terminal residue" evidence="1">
    <location>
        <position position="1"/>
    </location>
</feature>
<protein>
    <submittedName>
        <fullName evidence="1">18567_t:CDS:1</fullName>
    </submittedName>
</protein>